<dbReference type="InterPro" id="IPR020821">
    <property type="entry name" value="ENPP1-3/EXOG-like_nuc-like"/>
</dbReference>
<gene>
    <name evidence="2" type="primary">PDE2</name>
    <name evidence="2" type="ORF">CDAR_574581</name>
</gene>
<dbReference type="Gene3D" id="3.40.570.10">
    <property type="entry name" value="Extracellular Endonuclease, subunit A"/>
    <property type="match status" value="1"/>
</dbReference>
<dbReference type="InterPro" id="IPR001604">
    <property type="entry name" value="Endo_G_ENPP1-like_dom"/>
</dbReference>
<dbReference type="GO" id="GO:0046872">
    <property type="term" value="F:metal ion binding"/>
    <property type="evidence" value="ECO:0007669"/>
    <property type="project" value="InterPro"/>
</dbReference>
<dbReference type="Proteomes" id="UP001054837">
    <property type="component" value="Unassembled WGS sequence"/>
</dbReference>
<dbReference type="EMBL" id="BPLQ01000832">
    <property type="protein sequence ID" value="GIX75556.1"/>
    <property type="molecule type" value="Genomic_DNA"/>
</dbReference>
<evidence type="ECO:0000313" key="2">
    <source>
        <dbReference type="EMBL" id="GIX75556.1"/>
    </source>
</evidence>
<dbReference type="AlphaFoldDB" id="A0AAV4MSV3"/>
<proteinExistence type="predicted"/>
<dbReference type="InterPro" id="IPR044925">
    <property type="entry name" value="His-Me_finger_sf"/>
</dbReference>
<accession>A0AAV4MSV3</accession>
<dbReference type="SMART" id="SM00477">
    <property type="entry name" value="NUC"/>
    <property type="match status" value="1"/>
</dbReference>
<dbReference type="Pfam" id="PF01223">
    <property type="entry name" value="Endonuclease_NS"/>
    <property type="match status" value="1"/>
</dbReference>
<name>A0AAV4MSV3_9ARAC</name>
<dbReference type="SUPFAM" id="SSF54060">
    <property type="entry name" value="His-Me finger endonucleases"/>
    <property type="match status" value="1"/>
</dbReference>
<dbReference type="InterPro" id="IPR044929">
    <property type="entry name" value="DNA/RNA_non-sp_Endonuclease_sf"/>
</dbReference>
<organism evidence="2 3">
    <name type="scientific">Caerostris darwini</name>
    <dbReference type="NCBI Taxonomy" id="1538125"/>
    <lineage>
        <taxon>Eukaryota</taxon>
        <taxon>Metazoa</taxon>
        <taxon>Ecdysozoa</taxon>
        <taxon>Arthropoda</taxon>
        <taxon>Chelicerata</taxon>
        <taxon>Arachnida</taxon>
        <taxon>Araneae</taxon>
        <taxon>Araneomorphae</taxon>
        <taxon>Entelegynae</taxon>
        <taxon>Araneoidea</taxon>
        <taxon>Araneidae</taxon>
        <taxon>Caerostris</taxon>
    </lineage>
</organism>
<feature type="domain" description="ENPP1-3/EXOG-like endonuclease/phosphodiesterase" evidence="1">
    <location>
        <begin position="33"/>
        <end position="231"/>
    </location>
</feature>
<evidence type="ECO:0000313" key="3">
    <source>
        <dbReference type="Proteomes" id="UP001054837"/>
    </source>
</evidence>
<dbReference type="GO" id="GO:0003676">
    <property type="term" value="F:nucleic acid binding"/>
    <property type="evidence" value="ECO:0007669"/>
    <property type="project" value="InterPro"/>
</dbReference>
<comment type="caution">
    <text evidence="2">The sequence shown here is derived from an EMBL/GenBank/DDBJ whole genome shotgun (WGS) entry which is preliminary data.</text>
</comment>
<keyword evidence="3" id="KW-1185">Reference proteome</keyword>
<reference evidence="2 3" key="1">
    <citation type="submission" date="2021-06" db="EMBL/GenBank/DDBJ databases">
        <title>Caerostris darwini draft genome.</title>
        <authorList>
            <person name="Kono N."/>
            <person name="Arakawa K."/>
        </authorList>
    </citation>
    <scope>NUCLEOTIDE SEQUENCE [LARGE SCALE GENOMIC DNA]</scope>
</reference>
<dbReference type="GO" id="GO:0016787">
    <property type="term" value="F:hydrolase activity"/>
    <property type="evidence" value="ECO:0007669"/>
    <property type="project" value="InterPro"/>
</dbReference>
<evidence type="ECO:0000259" key="1">
    <source>
        <dbReference type="SMART" id="SM00477"/>
    </source>
</evidence>
<sequence length="245" mass="27571">MLFLTFRCEGVEKIFSPAACRVVACRFGVKEPYRNFSSSRLGTCWTGDARISKDNTSKCTDYTSTLFKENSILQRPLYPPGFSEPPVHEEAMFVTNSVPKSLNHTTLEVKAFEMLENWAHERGPLHVLTGPAFDLDATGLKPSSETFQRMQLGPLSIPTHFFLVATWCSGEVESLGACDPQRLETSAFLLPNFPFTHNCESEEQTMWKNQARIVDIEKLTGLSLFTSLPAYQAVRLRTRVPDPIL</sequence>
<protein>
    <submittedName>
        <fullName evidence="2">Venom phosphodiesterase 2</fullName>
    </submittedName>
</protein>